<reference evidence="3 4" key="1">
    <citation type="submission" date="2024-06" db="EMBL/GenBank/DDBJ databases">
        <authorList>
            <person name="Campbell A.G."/>
        </authorList>
    </citation>
    <scope>NUCLEOTIDE SEQUENCE [LARGE SCALE GENOMIC DNA]</scope>
    <source>
        <strain evidence="3 4">EM12</strain>
    </source>
</reference>
<name>A0ABV1QUW5_9HYPH</name>
<evidence type="ECO:0000313" key="4">
    <source>
        <dbReference type="Proteomes" id="UP001480955"/>
    </source>
</evidence>
<evidence type="ECO:0000313" key="3">
    <source>
        <dbReference type="EMBL" id="MER2253055.1"/>
    </source>
</evidence>
<dbReference type="SUPFAM" id="SSF52980">
    <property type="entry name" value="Restriction endonuclease-like"/>
    <property type="match status" value="1"/>
</dbReference>
<keyword evidence="3" id="KW-0255">Endonuclease</keyword>
<organism evidence="3 4">
    <name type="scientific">Methylorubrum podarium</name>
    <dbReference type="NCBI Taxonomy" id="200476"/>
    <lineage>
        <taxon>Bacteria</taxon>
        <taxon>Pseudomonadati</taxon>
        <taxon>Pseudomonadota</taxon>
        <taxon>Alphaproteobacteria</taxon>
        <taxon>Hyphomicrobiales</taxon>
        <taxon>Methylobacteriaceae</taxon>
        <taxon>Methylorubrum</taxon>
    </lineage>
</organism>
<keyword evidence="3" id="KW-0540">Nuclease</keyword>
<dbReference type="InterPro" id="IPR012296">
    <property type="entry name" value="Nuclease_put_TT1808"/>
</dbReference>
<dbReference type="Gene3D" id="3.90.1570.10">
    <property type="entry name" value="tt1808, chain A"/>
    <property type="match status" value="1"/>
</dbReference>
<comment type="caution">
    <text evidence="3">The sequence shown here is derived from an EMBL/GenBank/DDBJ whole genome shotgun (WGS) entry which is preliminary data.</text>
</comment>
<keyword evidence="4" id="KW-1185">Reference proteome</keyword>
<dbReference type="InterPro" id="IPR008538">
    <property type="entry name" value="Uma2"/>
</dbReference>
<proteinExistence type="predicted"/>
<feature type="domain" description="Putative restriction endonuclease" evidence="2">
    <location>
        <begin position="12"/>
        <end position="170"/>
    </location>
</feature>
<protein>
    <submittedName>
        <fullName evidence="3">Uma2 family endonuclease</fullName>
    </submittedName>
</protein>
<evidence type="ECO:0000256" key="1">
    <source>
        <dbReference type="SAM" id="MobiDB-lite"/>
    </source>
</evidence>
<sequence length="204" mass="22425">MAESARRRWTIEEFFAWQERQSDLYELVGGQPQLMAGAKNVHDDIVVNILTELKNQTRGSGCRPFTGDGAVQTGPSQIRRPDVGLDCGNRKPGAFTAAGPRLVVEVLSPSTRDFDAIDKLGEYKAVDGLDSILFVEPNQPIVRLWWRGTDGSWSARTIEGLDAEIDLPQIGVTLRMADVYDGVTFPPTPRLVVEDEAAALKSGR</sequence>
<evidence type="ECO:0000259" key="2">
    <source>
        <dbReference type="Pfam" id="PF05685"/>
    </source>
</evidence>
<accession>A0ABV1QUW5</accession>
<gene>
    <name evidence="3" type="ORF">ABS772_24350</name>
</gene>
<dbReference type="PANTHER" id="PTHR36558:SF1">
    <property type="entry name" value="RESTRICTION ENDONUCLEASE DOMAIN-CONTAINING PROTEIN-RELATED"/>
    <property type="match status" value="1"/>
</dbReference>
<dbReference type="PANTHER" id="PTHR36558">
    <property type="entry name" value="GLR1098 PROTEIN"/>
    <property type="match status" value="1"/>
</dbReference>
<dbReference type="RefSeq" id="WP_350397262.1">
    <property type="nucleotide sequence ID" value="NZ_JBELQE010000126.1"/>
</dbReference>
<dbReference type="InterPro" id="IPR011335">
    <property type="entry name" value="Restrct_endonuc-II-like"/>
</dbReference>
<dbReference type="Proteomes" id="UP001480955">
    <property type="component" value="Unassembled WGS sequence"/>
</dbReference>
<dbReference type="CDD" id="cd06260">
    <property type="entry name" value="DUF820-like"/>
    <property type="match status" value="1"/>
</dbReference>
<dbReference type="GO" id="GO:0004519">
    <property type="term" value="F:endonuclease activity"/>
    <property type="evidence" value="ECO:0007669"/>
    <property type="project" value="UniProtKB-KW"/>
</dbReference>
<dbReference type="Pfam" id="PF05685">
    <property type="entry name" value="Uma2"/>
    <property type="match status" value="1"/>
</dbReference>
<dbReference type="EMBL" id="JBELQE010000126">
    <property type="protein sequence ID" value="MER2253055.1"/>
    <property type="molecule type" value="Genomic_DNA"/>
</dbReference>
<feature type="region of interest" description="Disordered" evidence="1">
    <location>
        <begin position="61"/>
        <end position="81"/>
    </location>
</feature>
<keyword evidence="3" id="KW-0378">Hydrolase</keyword>